<accession>A0A8X6MJS6</accession>
<gene>
    <name evidence="2" type="ORF">NPIL_273651</name>
</gene>
<dbReference type="EMBL" id="BMAW01093267">
    <property type="protein sequence ID" value="GFS59563.1"/>
    <property type="molecule type" value="Genomic_DNA"/>
</dbReference>
<dbReference type="Proteomes" id="UP000887013">
    <property type="component" value="Unassembled WGS sequence"/>
</dbReference>
<feature type="region of interest" description="Disordered" evidence="1">
    <location>
        <begin position="1"/>
        <end position="41"/>
    </location>
</feature>
<evidence type="ECO:0000313" key="3">
    <source>
        <dbReference type="Proteomes" id="UP000887013"/>
    </source>
</evidence>
<sequence>MLPLKTLPNPSDAYGLRPWKSKTTRKIKRNSKMTQDPSSLPYHPVQSTLALHVKENRRLNQISESVQVYVKLLNVNSSKISPFTMNMNIWNIKASRIQSGYSIMK</sequence>
<evidence type="ECO:0000256" key="1">
    <source>
        <dbReference type="SAM" id="MobiDB-lite"/>
    </source>
</evidence>
<organism evidence="2 3">
    <name type="scientific">Nephila pilipes</name>
    <name type="common">Giant wood spider</name>
    <name type="synonym">Nephila maculata</name>
    <dbReference type="NCBI Taxonomy" id="299642"/>
    <lineage>
        <taxon>Eukaryota</taxon>
        <taxon>Metazoa</taxon>
        <taxon>Ecdysozoa</taxon>
        <taxon>Arthropoda</taxon>
        <taxon>Chelicerata</taxon>
        <taxon>Arachnida</taxon>
        <taxon>Araneae</taxon>
        <taxon>Araneomorphae</taxon>
        <taxon>Entelegynae</taxon>
        <taxon>Araneoidea</taxon>
        <taxon>Nephilidae</taxon>
        <taxon>Nephila</taxon>
    </lineage>
</organism>
<name>A0A8X6MJS6_NEPPI</name>
<protein>
    <submittedName>
        <fullName evidence="2">Uncharacterized protein</fullName>
    </submittedName>
</protein>
<evidence type="ECO:0000313" key="2">
    <source>
        <dbReference type="EMBL" id="GFS59563.1"/>
    </source>
</evidence>
<feature type="compositionally biased region" description="Basic residues" evidence="1">
    <location>
        <begin position="19"/>
        <end position="31"/>
    </location>
</feature>
<proteinExistence type="predicted"/>
<reference evidence="2" key="1">
    <citation type="submission" date="2020-08" db="EMBL/GenBank/DDBJ databases">
        <title>Multicomponent nature underlies the extraordinary mechanical properties of spider dragline silk.</title>
        <authorList>
            <person name="Kono N."/>
            <person name="Nakamura H."/>
            <person name="Mori M."/>
            <person name="Yoshida Y."/>
            <person name="Ohtoshi R."/>
            <person name="Malay A.D."/>
            <person name="Moran D.A.P."/>
            <person name="Tomita M."/>
            <person name="Numata K."/>
            <person name="Arakawa K."/>
        </authorList>
    </citation>
    <scope>NUCLEOTIDE SEQUENCE</scope>
</reference>
<keyword evidence="3" id="KW-1185">Reference proteome</keyword>
<dbReference type="AlphaFoldDB" id="A0A8X6MJS6"/>
<comment type="caution">
    <text evidence="2">The sequence shown here is derived from an EMBL/GenBank/DDBJ whole genome shotgun (WGS) entry which is preliminary data.</text>
</comment>